<dbReference type="SMART" id="SM00867">
    <property type="entry name" value="YceI"/>
    <property type="match status" value="1"/>
</dbReference>
<comment type="similarity">
    <text evidence="1">Belongs to the UPF0312 family.</text>
</comment>
<evidence type="ECO:0000313" key="4">
    <source>
        <dbReference type="Proteomes" id="UP000185511"/>
    </source>
</evidence>
<sequence>MSSLTSSIPGYVVGTWTIDQAHSEIGFSVRHMMISKVRGRFTEFSGEFVTAENPVDSSVTAEIVLNSIHTGNEGRDNHIRSADFFEVEKHPTMTYRSTSIRLDGEDPVIEGELTLKDVTRSVPLTVELGGFGPDNYGGTRVGLTAKAEINRGDFGITFNQPLETGGVVIGEKITIQLEIEAVLNA</sequence>
<dbReference type="PANTHER" id="PTHR34406:SF1">
    <property type="entry name" value="PROTEIN YCEI"/>
    <property type="match status" value="1"/>
</dbReference>
<dbReference type="Gene3D" id="2.40.128.110">
    <property type="entry name" value="Lipid/polyisoprenoid-binding, YceI-like"/>
    <property type="match status" value="1"/>
</dbReference>
<evidence type="ECO:0000259" key="2">
    <source>
        <dbReference type="SMART" id="SM00867"/>
    </source>
</evidence>
<dbReference type="Proteomes" id="UP000185511">
    <property type="component" value="Chromosome"/>
</dbReference>
<accession>A0AAC9LE74</accession>
<dbReference type="InterPro" id="IPR007372">
    <property type="entry name" value="Lipid/polyisoprenoid-bd_YceI"/>
</dbReference>
<protein>
    <recommendedName>
        <fullName evidence="2">Lipid/polyisoprenoid-binding YceI-like domain-containing protein</fullName>
    </recommendedName>
</protein>
<dbReference type="RefSeq" id="WP_075764447.1">
    <property type="nucleotide sequence ID" value="NZ_CP016076.1"/>
</dbReference>
<gene>
    <name evidence="3" type="ORF">UA74_13110</name>
</gene>
<dbReference type="KEGG" id="acad:UA74_13110"/>
<dbReference type="SUPFAM" id="SSF101874">
    <property type="entry name" value="YceI-like"/>
    <property type="match status" value="1"/>
</dbReference>
<dbReference type="EMBL" id="CP016076">
    <property type="protein sequence ID" value="APU14680.1"/>
    <property type="molecule type" value="Genomic_DNA"/>
</dbReference>
<reference evidence="4" key="1">
    <citation type="submission" date="2016-06" db="EMBL/GenBank/DDBJ databases">
        <title>Complete genome sequence of Actinoalloteichus fjordicus DSM 46855 (=ADI127-17), type strain of the new species Actinoalloteichus fjordicus.</title>
        <authorList>
            <person name="Ruckert C."/>
            <person name="Nouioui I."/>
            <person name="Willmese J."/>
            <person name="van Wezel G."/>
            <person name="Klenk H.-P."/>
            <person name="Kalinowski J."/>
            <person name="Zotchev S.B."/>
        </authorList>
    </citation>
    <scope>NUCLEOTIDE SEQUENCE [LARGE SCALE GENOMIC DNA]</scope>
    <source>
        <strain evidence="4">ADI127-7</strain>
    </source>
</reference>
<organism evidence="3 4">
    <name type="scientific">Actinoalloteichus fjordicus</name>
    <dbReference type="NCBI Taxonomy" id="1612552"/>
    <lineage>
        <taxon>Bacteria</taxon>
        <taxon>Bacillati</taxon>
        <taxon>Actinomycetota</taxon>
        <taxon>Actinomycetes</taxon>
        <taxon>Pseudonocardiales</taxon>
        <taxon>Pseudonocardiaceae</taxon>
        <taxon>Actinoalloteichus</taxon>
    </lineage>
</organism>
<evidence type="ECO:0000313" key="3">
    <source>
        <dbReference type="EMBL" id="APU14680.1"/>
    </source>
</evidence>
<keyword evidence="4" id="KW-1185">Reference proteome</keyword>
<dbReference type="AlphaFoldDB" id="A0AAC9LE74"/>
<name>A0AAC9LE74_9PSEU</name>
<proteinExistence type="inferred from homology"/>
<dbReference type="InterPro" id="IPR036761">
    <property type="entry name" value="TTHA0802/YceI-like_sf"/>
</dbReference>
<feature type="domain" description="Lipid/polyisoprenoid-binding YceI-like" evidence="2">
    <location>
        <begin position="15"/>
        <end position="182"/>
    </location>
</feature>
<evidence type="ECO:0000256" key="1">
    <source>
        <dbReference type="ARBA" id="ARBA00008812"/>
    </source>
</evidence>
<dbReference type="PANTHER" id="PTHR34406">
    <property type="entry name" value="PROTEIN YCEI"/>
    <property type="match status" value="1"/>
</dbReference>
<dbReference type="Pfam" id="PF04264">
    <property type="entry name" value="YceI"/>
    <property type="match status" value="1"/>
</dbReference>